<gene>
    <name evidence="2" type="ORF">WN944_023772</name>
</gene>
<dbReference type="AlphaFoldDB" id="A0AAP0LLQ9"/>
<keyword evidence="3" id="KW-1185">Reference proteome</keyword>
<name>A0AAP0LLQ9_9ROSI</name>
<keyword evidence="1" id="KW-1133">Transmembrane helix</keyword>
<proteinExistence type="predicted"/>
<accession>A0AAP0LLQ9</accession>
<evidence type="ECO:0000256" key="1">
    <source>
        <dbReference type="SAM" id="Phobius"/>
    </source>
</evidence>
<dbReference type="Gene3D" id="3.40.50.2000">
    <property type="entry name" value="Glycogen Phosphorylase B"/>
    <property type="match status" value="1"/>
</dbReference>
<dbReference type="EMBL" id="JBCGBO010000024">
    <property type="protein sequence ID" value="KAK9180639.1"/>
    <property type="molecule type" value="Genomic_DNA"/>
</dbReference>
<evidence type="ECO:0000313" key="2">
    <source>
        <dbReference type="EMBL" id="KAK9180639.1"/>
    </source>
</evidence>
<dbReference type="SUPFAM" id="SSF53756">
    <property type="entry name" value="UDP-Glycosyltransferase/glycogen phosphorylase"/>
    <property type="match status" value="1"/>
</dbReference>
<dbReference type="Proteomes" id="UP001428341">
    <property type="component" value="Unassembled WGS sequence"/>
</dbReference>
<dbReference type="GO" id="GO:1901135">
    <property type="term" value="P:carbohydrate derivative metabolic process"/>
    <property type="evidence" value="ECO:0007669"/>
    <property type="project" value="UniProtKB-ARBA"/>
</dbReference>
<keyword evidence="1" id="KW-0812">Transmembrane</keyword>
<dbReference type="GO" id="GO:0008194">
    <property type="term" value="F:UDP-glycosyltransferase activity"/>
    <property type="evidence" value="ECO:0007669"/>
    <property type="project" value="UniProtKB-ARBA"/>
</dbReference>
<protein>
    <submittedName>
        <fullName evidence="2">Uncharacterized protein</fullName>
    </submittedName>
</protein>
<evidence type="ECO:0000313" key="3">
    <source>
        <dbReference type="Proteomes" id="UP001428341"/>
    </source>
</evidence>
<sequence>MYDLFQPWAAEAAYQYGIAAVLFLPLSAVACSFLLHNIVNPSLKYPFFESDFLDRENKKINNFVHLTANGTLNKDRNLKSFELSCKFVFIKTSREIESNEHFLYKDEMHEIANGLFLSEVSFIWAVRLHPDEKITNEEALPHEVIKGNNKGIIVQGRVPQAKTLGHGSIGGVLSQCGGVRQLRGWCLGYQS</sequence>
<dbReference type="PANTHER" id="PTHR48044">
    <property type="entry name" value="GLYCOSYLTRANSFERASE"/>
    <property type="match status" value="1"/>
</dbReference>
<feature type="transmembrane region" description="Helical" evidence="1">
    <location>
        <begin position="12"/>
        <end position="35"/>
    </location>
</feature>
<keyword evidence="1" id="KW-0472">Membrane</keyword>
<dbReference type="PANTHER" id="PTHR48044:SF9">
    <property type="entry name" value="UDP-GLYCOSYLTRANSFERASE SUPERFAMILY PROTEIN"/>
    <property type="match status" value="1"/>
</dbReference>
<comment type="caution">
    <text evidence="2">The sequence shown here is derived from an EMBL/GenBank/DDBJ whole genome shotgun (WGS) entry which is preliminary data.</text>
</comment>
<organism evidence="2 3">
    <name type="scientific">Citrus x changshan-huyou</name>
    <dbReference type="NCBI Taxonomy" id="2935761"/>
    <lineage>
        <taxon>Eukaryota</taxon>
        <taxon>Viridiplantae</taxon>
        <taxon>Streptophyta</taxon>
        <taxon>Embryophyta</taxon>
        <taxon>Tracheophyta</taxon>
        <taxon>Spermatophyta</taxon>
        <taxon>Magnoliopsida</taxon>
        <taxon>eudicotyledons</taxon>
        <taxon>Gunneridae</taxon>
        <taxon>Pentapetalae</taxon>
        <taxon>rosids</taxon>
        <taxon>malvids</taxon>
        <taxon>Sapindales</taxon>
        <taxon>Rutaceae</taxon>
        <taxon>Aurantioideae</taxon>
        <taxon>Citrus</taxon>
    </lineage>
</organism>
<reference evidence="2 3" key="1">
    <citation type="submission" date="2024-05" db="EMBL/GenBank/DDBJ databases">
        <title>Haplotype-resolved chromosome-level genome assembly of Huyou (Citrus changshanensis).</title>
        <authorList>
            <person name="Miao C."/>
            <person name="Chen W."/>
            <person name="Wu Y."/>
            <person name="Wang L."/>
            <person name="Zhao S."/>
            <person name="Grierson D."/>
            <person name="Xu C."/>
            <person name="Chen K."/>
        </authorList>
    </citation>
    <scope>NUCLEOTIDE SEQUENCE [LARGE SCALE GENOMIC DNA]</scope>
    <source>
        <strain evidence="2">01-14</strain>
        <tissue evidence="2">Leaf</tissue>
    </source>
</reference>